<dbReference type="GO" id="GO:0042602">
    <property type="term" value="F:riboflavin reductase (NADPH) activity"/>
    <property type="evidence" value="ECO:0007669"/>
    <property type="project" value="TreeGrafter"/>
</dbReference>
<name>A0A1G9AXB2_9BACL</name>
<dbReference type="AlphaFoldDB" id="A0A1G9AXB2"/>
<dbReference type="Pfam" id="PF13460">
    <property type="entry name" value="NAD_binding_10"/>
    <property type="match status" value="1"/>
</dbReference>
<dbReference type="PANTHER" id="PTHR43355:SF2">
    <property type="entry name" value="FLAVIN REDUCTASE (NADPH)"/>
    <property type="match status" value="1"/>
</dbReference>
<organism evidence="3 4">
    <name type="scientific">Lacicoccus qingdaonensis</name>
    <dbReference type="NCBI Taxonomy" id="576118"/>
    <lineage>
        <taxon>Bacteria</taxon>
        <taxon>Bacillati</taxon>
        <taxon>Bacillota</taxon>
        <taxon>Bacilli</taxon>
        <taxon>Bacillales</taxon>
        <taxon>Salinicoccaceae</taxon>
        <taxon>Lacicoccus</taxon>
    </lineage>
</organism>
<accession>A0A1G9AXB2</accession>
<feature type="domain" description="NAD(P)-binding" evidence="2">
    <location>
        <begin position="7"/>
        <end position="190"/>
    </location>
</feature>
<proteinExistence type="predicted"/>
<dbReference type="PANTHER" id="PTHR43355">
    <property type="entry name" value="FLAVIN REDUCTASE (NADPH)"/>
    <property type="match status" value="1"/>
</dbReference>
<evidence type="ECO:0000313" key="4">
    <source>
        <dbReference type="Proteomes" id="UP000199008"/>
    </source>
</evidence>
<dbReference type="OrthoDB" id="9803892at2"/>
<dbReference type="Proteomes" id="UP000199008">
    <property type="component" value="Unassembled WGS sequence"/>
</dbReference>
<evidence type="ECO:0000259" key="2">
    <source>
        <dbReference type="Pfam" id="PF13460"/>
    </source>
</evidence>
<dbReference type="Gene3D" id="3.40.50.720">
    <property type="entry name" value="NAD(P)-binding Rossmann-like Domain"/>
    <property type="match status" value="1"/>
</dbReference>
<dbReference type="EMBL" id="FNFY01000002">
    <property type="protein sequence ID" value="SDK31255.1"/>
    <property type="molecule type" value="Genomic_DNA"/>
</dbReference>
<protein>
    <submittedName>
        <fullName evidence="3">Uncharacterized conserved protein YbjT, contains NAD(P)-binding and DUF2867 domains</fullName>
    </submittedName>
</protein>
<dbReference type="InterPro" id="IPR036291">
    <property type="entry name" value="NAD(P)-bd_dom_sf"/>
</dbReference>
<keyword evidence="4" id="KW-1185">Reference proteome</keyword>
<evidence type="ECO:0000313" key="3">
    <source>
        <dbReference type="EMBL" id="SDK31255.1"/>
    </source>
</evidence>
<dbReference type="InterPro" id="IPR051606">
    <property type="entry name" value="Polyketide_Oxido-like"/>
</dbReference>
<dbReference type="SUPFAM" id="SSF51735">
    <property type="entry name" value="NAD(P)-binding Rossmann-fold domains"/>
    <property type="match status" value="1"/>
</dbReference>
<dbReference type="InterPro" id="IPR016040">
    <property type="entry name" value="NAD(P)-bd_dom"/>
</dbReference>
<gene>
    <name evidence="3" type="ORF">SAMN05216216_10212</name>
</gene>
<dbReference type="STRING" id="576118.SAMN05216216_10212"/>
<dbReference type="RefSeq" id="WP_092983998.1">
    <property type="nucleotide sequence ID" value="NZ_FNFY01000002.1"/>
</dbReference>
<dbReference type="GO" id="GO:0004074">
    <property type="term" value="F:biliverdin reductase [NAD(P)H] activity"/>
    <property type="evidence" value="ECO:0007669"/>
    <property type="project" value="TreeGrafter"/>
</dbReference>
<reference evidence="4" key="1">
    <citation type="submission" date="2016-10" db="EMBL/GenBank/DDBJ databases">
        <authorList>
            <person name="Varghese N."/>
            <person name="Submissions S."/>
        </authorList>
    </citation>
    <scope>NUCLEOTIDE SEQUENCE [LARGE SCALE GENOMIC DNA]</scope>
    <source>
        <strain evidence="4">CGMCC 1.8895</strain>
    </source>
</reference>
<sequence length="214" mass="23802">MKVAILGAAGRISRMLTDNLRNETDHDIVLFARNASGRLEAADADKETVIDGDFKDRDVLKRAISGADVVYLNEMADTNGIENIIEVMEETEVSRLVAASVLDIYDDVAGEFGRWNDNIIGNLPVMQVHKENAQSVEDSGLDYTLLRLTWLYDDAEKESYSTTDKGEPFVGAQVTRNAVARMVMDIIQDPSKFSRESPGVFEPGSEEMVKPDFY</sequence>
<feature type="region of interest" description="Disordered" evidence="1">
    <location>
        <begin position="195"/>
        <end position="214"/>
    </location>
</feature>
<evidence type="ECO:0000256" key="1">
    <source>
        <dbReference type="SAM" id="MobiDB-lite"/>
    </source>
</evidence>